<proteinExistence type="predicted"/>
<dbReference type="AlphaFoldDB" id="A0A835Z7E7"/>
<dbReference type="InterPro" id="IPR036426">
    <property type="entry name" value="Bulb-type_lectin_dom_sf"/>
</dbReference>
<comment type="caution">
    <text evidence="2">The sequence shown here is derived from an EMBL/GenBank/DDBJ whole genome shotgun (WGS) entry which is preliminary data.</text>
</comment>
<gene>
    <name evidence="2" type="ORF">JKP88DRAFT_206678</name>
</gene>
<reference evidence="2" key="1">
    <citation type="submission" date="2021-02" db="EMBL/GenBank/DDBJ databases">
        <title>First Annotated Genome of the Yellow-green Alga Tribonema minus.</title>
        <authorList>
            <person name="Mahan K.M."/>
        </authorList>
    </citation>
    <scope>NUCLEOTIDE SEQUENCE</scope>
    <source>
        <strain evidence="2">UTEX B ZZ1240</strain>
    </source>
</reference>
<feature type="chain" id="PRO_5032659974" description="Chalcone isomerase domain-containing protein" evidence="1">
    <location>
        <begin position="24"/>
        <end position="360"/>
    </location>
</feature>
<dbReference type="SUPFAM" id="SSF54626">
    <property type="entry name" value="Chalcone isomerase"/>
    <property type="match status" value="1"/>
</dbReference>
<dbReference type="InterPro" id="IPR036298">
    <property type="entry name" value="Chalcone_isomerase_sf"/>
</dbReference>
<evidence type="ECO:0000313" key="3">
    <source>
        <dbReference type="Proteomes" id="UP000664859"/>
    </source>
</evidence>
<dbReference type="Proteomes" id="UP000664859">
    <property type="component" value="Unassembled WGS sequence"/>
</dbReference>
<dbReference type="InterPro" id="IPR016089">
    <property type="entry name" value="Chalcone_isomerase_bundle_sf"/>
</dbReference>
<sequence length="360" mass="38298">MRQPLLHCSWLLLVLLVAVHCNAGLTKLSDGGELNLGDCIESPKGAHSLCLSATGTLDIRTTDKRALVHQEGLYKAKKGTYKALLKQGTLAIFRLDKKGYLEVPAVWDAGAVGADYASLSEQGVLTLYQSGYVRDAAVWSTSREVATPPRKTDLVEPATGIVLWPTDSFNGSPPLTCVGLGVRTVPVLYFSSVHVYVMGLYIDAVGARKALKAFLPLPAEDLAQKPEFYSALLKPGVFTRYIVLAFNRKVSTLKVADALTAVEGVPPPIVDAYRRLLEGALGEKGARPGDTLALGFEGKDRLVVVANGKTHGAVRSTVLPAAVFKLYLGDDPIIPAAKRAVADGVAKLNPAVTSKALVAL</sequence>
<protein>
    <recommendedName>
        <fullName evidence="4">Chalcone isomerase domain-containing protein</fullName>
    </recommendedName>
</protein>
<dbReference type="InterPro" id="IPR016088">
    <property type="entry name" value="Chalcone_isomerase_3-sand"/>
</dbReference>
<organism evidence="2 3">
    <name type="scientific">Tribonema minus</name>
    <dbReference type="NCBI Taxonomy" id="303371"/>
    <lineage>
        <taxon>Eukaryota</taxon>
        <taxon>Sar</taxon>
        <taxon>Stramenopiles</taxon>
        <taxon>Ochrophyta</taxon>
        <taxon>PX clade</taxon>
        <taxon>Xanthophyceae</taxon>
        <taxon>Tribonematales</taxon>
        <taxon>Tribonemataceae</taxon>
        <taxon>Tribonema</taxon>
    </lineage>
</organism>
<dbReference type="Gene3D" id="1.10.890.20">
    <property type="match status" value="1"/>
</dbReference>
<dbReference type="EMBL" id="JAFCMP010000070">
    <property type="protein sequence ID" value="KAG5188400.1"/>
    <property type="molecule type" value="Genomic_DNA"/>
</dbReference>
<dbReference type="GO" id="GO:0016872">
    <property type="term" value="F:intramolecular lyase activity"/>
    <property type="evidence" value="ECO:0007669"/>
    <property type="project" value="InterPro"/>
</dbReference>
<evidence type="ECO:0000256" key="1">
    <source>
        <dbReference type="SAM" id="SignalP"/>
    </source>
</evidence>
<dbReference type="Gene3D" id="2.90.10.10">
    <property type="entry name" value="Bulb-type lectin domain"/>
    <property type="match status" value="1"/>
</dbReference>
<feature type="signal peptide" evidence="1">
    <location>
        <begin position="1"/>
        <end position="23"/>
    </location>
</feature>
<dbReference type="OrthoDB" id="18193at2759"/>
<dbReference type="PANTHER" id="PTHR47698">
    <property type="entry name" value="FATTY-ACID-BINDING PROTEIN 3, CHLOROPLASTIC"/>
    <property type="match status" value="1"/>
</dbReference>
<evidence type="ECO:0000313" key="2">
    <source>
        <dbReference type="EMBL" id="KAG5188400.1"/>
    </source>
</evidence>
<name>A0A835Z7E7_9STRA</name>
<accession>A0A835Z7E7</accession>
<keyword evidence="3" id="KW-1185">Reference proteome</keyword>
<evidence type="ECO:0008006" key="4">
    <source>
        <dbReference type="Google" id="ProtNLM"/>
    </source>
</evidence>
<dbReference type="Gene3D" id="3.50.70.10">
    <property type="match status" value="1"/>
</dbReference>
<keyword evidence="1" id="KW-0732">Signal</keyword>
<dbReference type="PANTHER" id="PTHR47698:SF2">
    <property type="entry name" value="FATTY-ACID-BINDING PROTEIN 3, CHLOROPLASTIC"/>
    <property type="match status" value="1"/>
</dbReference>